<evidence type="ECO:0000256" key="3">
    <source>
        <dbReference type="ARBA" id="ARBA00010286"/>
    </source>
</evidence>
<protein>
    <submittedName>
        <fullName evidence="7">Dihydroorotase</fullName>
    </submittedName>
</protein>
<organism evidence="7 8">
    <name type="scientific">Spirosoma utsteinense</name>
    <dbReference type="NCBI Taxonomy" id="2585773"/>
    <lineage>
        <taxon>Bacteria</taxon>
        <taxon>Pseudomonadati</taxon>
        <taxon>Bacteroidota</taxon>
        <taxon>Cytophagia</taxon>
        <taxon>Cytophagales</taxon>
        <taxon>Cytophagaceae</taxon>
        <taxon>Spirosoma</taxon>
    </lineage>
</organism>
<comment type="caution">
    <text evidence="7">The sequence shown here is derived from an EMBL/GenBank/DDBJ whole genome shotgun (WGS) entry which is preliminary data.</text>
</comment>
<dbReference type="Proteomes" id="UP000700732">
    <property type="component" value="Unassembled WGS sequence"/>
</dbReference>
<dbReference type="SUPFAM" id="SSF51338">
    <property type="entry name" value="Composite domain of metallo-dependent hydrolases"/>
    <property type="match status" value="1"/>
</dbReference>
<evidence type="ECO:0000313" key="7">
    <source>
        <dbReference type="EMBL" id="MBC3791552.1"/>
    </source>
</evidence>
<dbReference type="SUPFAM" id="SSF51556">
    <property type="entry name" value="Metallo-dependent hydrolases"/>
    <property type="match status" value="1"/>
</dbReference>
<dbReference type="PANTHER" id="PTHR43668:SF4">
    <property type="entry name" value="ALLANTOINASE"/>
    <property type="match status" value="1"/>
</dbReference>
<dbReference type="NCBIfam" id="TIGR00857">
    <property type="entry name" value="pyrC_multi"/>
    <property type="match status" value="1"/>
</dbReference>
<keyword evidence="4" id="KW-0479">Metal-binding</keyword>
<feature type="domain" description="Amidohydrolase-related" evidence="6">
    <location>
        <begin position="51"/>
        <end position="426"/>
    </location>
</feature>
<dbReference type="PROSITE" id="PS00483">
    <property type="entry name" value="DIHYDROOROTASE_2"/>
    <property type="match status" value="1"/>
</dbReference>
<dbReference type="Pfam" id="PF01979">
    <property type="entry name" value="Amidohydro_1"/>
    <property type="match status" value="1"/>
</dbReference>
<dbReference type="CDD" id="cd01318">
    <property type="entry name" value="DHOase_IIb"/>
    <property type="match status" value="1"/>
</dbReference>
<comment type="function">
    <text evidence="2">Catalyzes the reversible cyclization of carbamoyl aspartate to dihydroorotate.</text>
</comment>
<dbReference type="InterPro" id="IPR011059">
    <property type="entry name" value="Metal-dep_hydrolase_composite"/>
</dbReference>
<evidence type="ECO:0000256" key="5">
    <source>
        <dbReference type="ARBA" id="ARBA00022801"/>
    </source>
</evidence>
<gene>
    <name evidence="7" type="ORF">FH603_2056</name>
</gene>
<dbReference type="Gene3D" id="2.30.40.10">
    <property type="entry name" value="Urease, subunit C, domain 1"/>
    <property type="match status" value="1"/>
</dbReference>
<dbReference type="NCBIfam" id="NF006688">
    <property type="entry name" value="PRK09236.1"/>
    <property type="match status" value="1"/>
</dbReference>
<evidence type="ECO:0000256" key="2">
    <source>
        <dbReference type="ARBA" id="ARBA00002368"/>
    </source>
</evidence>
<dbReference type="InterPro" id="IPR002195">
    <property type="entry name" value="Dihydroorotase_CS"/>
</dbReference>
<accession>A0ABR6W500</accession>
<comment type="similarity">
    <text evidence="3">Belongs to the metallo-dependent hydrolases superfamily. DHOase family. Class I DHOase subfamily.</text>
</comment>
<evidence type="ECO:0000256" key="1">
    <source>
        <dbReference type="ARBA" id="ARBA00001947"/>
    </source>
</evidence>
<dbReference type="PANTHER" id="PTHR43668">
    <property type="entry name" value="ALLANTOINASE"/>
    <property type="match status" value="1"/>
</dbReference>
<dbReference type="EMBL" id="VFIA01000010">
    <property type="protein sequence ID" value="MBC3791552.1"/>
    <property type="molecule type" value="Genomic_DNA"/>
</dbReference>
<dbReference type="InterPro" id="IPR032466">
    <property type="entry name" value="Metal_Hydrolase"/>
</dbReference>
<keyword evidence="5" id="KW-0378">Hydrolase</keyword>
<dbReference type="Gene3D" id="3.20.20.140">
    <property type="entry name" value="Metal-dependent hydrolases"/>
    <property type="match status" value="1"/>
</dbReference>
<evidence type="ECO:0000313" key="8">
    <source>
        <dbReference type="Proteomes" id="UP000700732"/>
    </source>
</evidence>
<dbReference type="InterPro" id="IPR006680">
    <property type="entry name" value="Amidohydro-rel"/>
</dbReference>
<sequence>MNRLLIVNATIVNENRSFKADVLISDGYIERIGSDLSGLPADLVIDANGQYLLPGVIDDQVHFREPGLTHKATIRSESRAAVAGGVTTFMEMPNTVPNALTQELLADKYAIAARSSMANYSFFMGVSNDNLAEVLRTDPRSVCGIKVFMGSSTGSMLVDDEHVLNELFRESPMLIATHCEDEATVRANTEHYRATYGDKATAALHPLVRNEAACLTSSSLAVELAQRHNTRLHILHISTADELSLFTNATALRDKRITAEVCVHHLWFDSRDYEQSGNQIKCNPAIKDAHHKEALLAALLDDRLDIIATDHAPHTWAEKQQPYWQAPAGLPLVQHPLLMMLEFVQQGKLSIETLVRKMCHAPADCFRIEKRGYIREGYWADLVLVDTNQPTTVSKQNLLYQCGWSPLEGHTFGATVTHTIVSGELVYQNGTFLADRAGKRLVFDR</sequence>
<name>A0ABR6W500_9BACT</name>
<evidence type="ECO:0000259" key="6">
    <source>
        <dbReference type="Pfam" id="PF01979"/>
    </source>
</evidence>
<evidence type="ECO:0000256" key="4">
    <source>
        <dbReference type="ARBA" id="ARBA00022723"/>
    </source>
</evidence>
<comment type="cofactor">
    <cofactor evidence="1">
        <name>Zn(2+)</name>
        <dbReference type="ChEBI" id="CHEBI:29105"/>
    </cofactor>
</comment>
<dbReference type="RefSeq" id="WP_186737351.1">
    <property type="nucleotide sequence ID" value="NZ_VFIA01000010.1"/>
</dbReference>
<keyword evidence="8" id="KW-1185">Reference proteome</keyword>
<proteinExistence type="inferred from homology"/>
<reference evidence="7 8" key="1">
    <citation type="submission" date="2019-06" db="EMBL/GenBank/DDBJ databases">
        <title>Spirosoma utsteinense sp. nov. isolated from Antarctic ice-free soils.</title>
        <authorList>
            <person name="Tahon G."/>
        </authorList>
    </citation>
    <scope>NUCLEOTIDE SEQUENCE [LARGE SCALE GENOMIC DNA]</scope>
    <source>
        <strain evidence="7 8">LMG 31447</strain>
    </source>
</reference>
<dbReference type="InterPro" id="IPR050138">
    <property type="entry name" value="DHOase/Allantoinase_Hydrolase"/>
</dbReference>